<dbReference type="GO" id="GO:0008643">
    <property type="term" value="P:carbohydrate transport"/>
    <property type="evidence" value="ECO:0007669"/>
    <property type="project" value="InterPro"/>
</dbReference>
<dbReference type="EMBL" id="AYYR01000124">
    <property type="protein sequence ID" value="KRM73758.1"/>
    <property type="molecule type" value="Genomic_DNA"/>
</dbReference>
<sequence length="501" mass="55936">MALMKQESKIVASSKKYQHNLKEGCKYMDSTETNAATTADTAPRVVTLRNKIGYAIGDMGNNFLFDMGQLYLLNYFTDVVGLPSAAAGTVFLVAKIWDAFADMSVGTWIDNRTNISKRGKFRPFLLWAAIPLALLLIANFSTPNFSVTGKLIWAYIAYMIFGTCYSISNVPFGSMIPTMTRNSQERSELASWRQAGSNLGLMLATIGFMPIVETVSNEQTGYTVAVVIFAVCGVLAQWFSYANIKENYSAPAPQKVNKKDLRKSFRALLKNKPLVTLSIVNLFTFSAFNLKLTVQVYYCKYILKDMTAESWLGFFSIGMVFVSVLLTPILTKRFDKKYVYMLGCVIWAVADILGFFFANNTFLLVFFTSVAYLGDGFTSALNWALVSDCVEYGEWQTGIRSEGMVYSFFTYFRKLSQAIAGFLPGIVLAWVGYVPGKTQTATALLGIRGLMFIYSAVLSLATIVLMYWAYSLTEKKYSGIVKDLLERRGSERIEPTTDESN</sequence>
<dbReference type="InterPro" id="IPR001927">
    <property type="entry name" value="Na/Gal_symport"/>
</dbReference>
<dbReference type="PANTHER" id="PTHR11328:SF39">
    <property type="entry name" value="2,3-DIHYDROXYPROPANE-1-SULFONATE EXPORTER-RELATED"/>
    <property type="match status" value="1"/>
</dbReference>
<feature type="transmembrane region" description="Helical" evidence="8">
    <location>
        <begin position="274"/>
        <end position="298"/>
    </location>
</feature>
<evidence type="ECO:0000256" key="8">
    <source>
        <dbReference type="SAM" id="Phobius"/>
    </source>
</evidence>
<feature type="transmembrane region" description="Helical" evidence="8">
    <location>
        <begin position="124"/>
        <end position="140"/>
    </location>
</feature>
<accession>A0A0R2B2F7</accession>
<evidence type="ECO:0000256" key="2">
    <source>
        <dbReference type="ARBA" id="ARBA00022475"/>
    </source>
</evidence>
<evidence type="ECO:0000313" key="9">
    <source>
        <dbReference type="EMBL" id="KRM73758.1"/>
    </source>
</evidence>
<gene>
    <name evidence="9" type="ORF">FC82_GL001196</name>
</gene>
<evidence type="ECO:0000313" key="10">
    <source>
        <dbReference type="Proteomes" id="UP000051845"/>
    </source>
</evidence>
<keyword evidence="5" id="KW-0769">Symport</keyword>
<feature type="transmembrane region" description="Helical" evidence="8">
    <location>
        <begin position="415"/>
        <end position="433"/>
    </location>
</feature>
<keyword evidence="5" id="KW-0813">Transport</keyword>
<reference evidence="9 10" key="1">
    <citation type="journal article" date="2015" name="Genome Announc.">
        <title>Expanding the biotechnology potential of lactobacilli through comparative genomics of 213 strains and associated genera.</title>
        <authorList>
            <person name="Sun Z."/>
            <person name="Harris H.M."/>
            <person name="McCann A."/>
            <person name="Guo C."/>
            <person name="Argimon S."/>
            <person name="Zhang W."/>
            <person name="Yang X."/>
            <person name="Jeffery I.B."/>
            <person name="Cooney J.C."/>
            <person name="Kagawa T.F."/>
            <person name="Liu W."/>
            <person name="Song Y."/>
            <person name="Salvetti E."/>
            <person name="Wrobel A."/>
            <person name="Rasinkangas P."/>
            <person name="Parkhill J."/>
            <person name="Rea M.C."/>
            <person name="O'Sullivan O."/>
            <person name="Ritari J."/>
            <person name="Douillard F.P."/>
            <person name="Paul Ross R."/>
            <person name="Yang R."/>
            <person name="Briner A.E."/>
            <person name="Felis G.E."/>
            <person name="de Vos W.M."/>
            <person name="Barrangou R."/>
            <person name="Klaenhammer T.R."/>
            <person name="Caufield P.W."/>
            <person name="Cui Y."/>
            <person name="Zhang H."/>
            <person name="O'Toole P.W."/>
        </authorList>
    </citation>
    <scope>NUCLEOTIDE SEQUENCE [LARGE SCALE GENOMIC DNA]</scope>
    <source>
        <strain evidence="9 10">DSM 20515</strain>
    </source>
</reference>
<dbReference type="GO" id="GO:0015293">
    <property type="term" value="F:symporter activity"/>
    <property type="evidence" value="ECO:0007669"/>
    <property type="project" value="UniProtKB-KW"/>
</dbReference>
<dbReference type="Gene3D" id="1.20.1250.20">
    <property type="entry name" value="MFS general substrate transporter like domains"/>
    <property type="match status" value="1"/>
</dbReference>
<dbReference type="CDD" id="cd17332">
    <property type="entry name" value="MFS_MelB_like"/>
    <property type="match status" value="1"/>
</dbReference>
<evidence type="ECO:0000256" key="7">
    <source>
        <dbReference type="ARBA" id="ARBA00023136"/>
    </source>
</evidence>
<dbReference type="PATRIC" id="fig|1423733.4.peg.1263"/>
<evidence type="ECO:0000256" key="5">
    <source>
        <dbReference type="ARBA" id="ARBA00022847"/>
    </source>
</evidence>
<feature type="transmembrane region" description="Helical" evidence="8">
    <location>
        <begin position="310"/>
        <end position="331"/>
    </location>
</feature>
<feature type="transmembrane region" description="Helical" evidence="8">
    <location>
        <begin position="338"/>
        <end position="358"/>
    </location>
</feature>
<dbReference type="GO" id="GO:0005886">
    <property type="term" value="C:plasma membrane"/>
    <property type="evidence" value="ECO:0007669"/>
    <property type="project" value="UniProtKB-SubCell"/>
</dbReference>
<keyword evidence="4 8" id="KW-0812">Transmembrane</keyword>
<dbReference type="InterPro" id="IPR036259">
    <property type="entry name" value="MFS_trans_sf"/>
</dbReference>
<dbReference type="Proteomes" id="UP000051845">
    <property type="component" value="Unassembled WGS sequence"/>
</dbReference>
<feature type="transmembrane region" description="Helical" evidence="8">
    <location>
        <begin position="152"/>
        <end position="174"/>
    </location>
</feature>
<name>A0A0R2B2F7_SECCO</name>
<feature type="transmembrane region" description="Helical" evidence="8">
    <location>
        <begin position="445"/>
        <end position="470"/>
    </location>
</feature>
<dbReference type="InterPro" id="IPR018043">
    <property type="entry name" value="Na/Gal_symport_CS"/>
</dbReference>
<keyword evidence="7 8" id="KW-0472">Membrane</keyword>
<dbReference type="SUPFAM" id="SSF103473">
    <property type="entry name" value="MFS general substrate transporter"/>
    <property type="match status" value="1"/>
</dbReference>
<evidence type="ECO:0000256" key="3">
    <source>
        <dbReference type="ARBA" id="ARBA00022597"/>
    </source>
</evidence>
<dbReference type="AlphaFoldDB" id="A0A0R2B2F7"/>
<evidence type="ECO:0000256" key="1">
    <source>
        <dbReference type="ARBA" id="ARBA00004651"/>
    </source>
</evidence>
<protein>
    <submittedName>
        <fullName evidence="9">Sugar transporter</fullName>
    </submittedName>
</protein>
<dbReference type="PANTHER" id="PTHR11328">
    <property type="entry name" value="MAJOR FACILITATOR SUPERFAMILY DOMAIN-CONTAINING PROTEIN"/>
    <property type="match status" value="1"/>
</dbReference>
<keyword evidence="6 8" id="KW-1133">Transmembrane helix</keyword>
<comment type="caution">
    <text evidence="9">The sequence shown here is derived from an EMBL/GenBank/DDBJ whole genome shotgun (WGS) entry which is preliminary data.</text>
</comment>
<evidence type="ECO:0000256" key="6">
    <source>
        <dbReference type="ARBA" id="ARBA00022989"/>
    </source>
</evidence>
<comment type="subcellular location">
    <subcellularLocation>
        <location evidence="1">Cell membrane</location>
        <topology evidence="1">Multi-pass membrane protein</topology>
    </subcellularLocation>
</comment>
<feature type="transmembrane region" description="Helical" evidence="8">
    <location>
        <begin position="195"/>
        <end position="212"/>
    </location>
</feature>
<evidence type="ECO:0000256" key="4">
    <source>
        <dbReference type="ARBA" id="ARBA00022692"/>
    </source>
</evidence>
<feature type="transmembrane region" description="Helical" evidence="8">
    <location>
        <begin position="224"/>
        <end position="244"/>
    </location>
</feature>
<dbReference type="PROSITE" id="PS00872">
    <property type="entry name" value="NA_GALACTOSIDE_SYMP"/>
    <property type="match status" value="1"/>
</dbReference>
<dbReference type="InterPro" id="IPR039672">
    <property type="entry name" value="MFS_2"/>
</dbReference>
<keyword evidence="2" id="KW-1003">Cell membrane</keyword>
<dbReference type="NCBIfam" id="TIGR00792">
    <property type="entry name" value="gph"/>
    <property type="match status" value="1"/>
</dbReference>
<proteinExistence type="predicted"/>
<keyword evidence="3 9" id="KW-0762">Sugar transport</keyword>
<dbReference type="Pfam" id="PF13347">
    <property type="entry name" value="MFS_2"/>
    <property type="match status" value="1"/>
</dbReference>
<organism evidence="9 10">
    <name type="scientific">Secundilactobacillus collinoides DSM 20515 = JCM 1123</name>
    <dbReference type="NCBI Taxonomy" id="1423733"/>
    <lineage>
        <taxon>Bacteria</taxon>
        <taxon>Bacillati</taxon>
        <taxon>Bacillota</taxon>
        <taxon>Bacilli</taxon>
        <taxon>Lactobacillales</taxon>
        <taxon>Lactobacillaceae</taxon>
        <taxon>Secundilactobacillus</taxon>
    </lineage>
</organism>
<dbReference type="STRING" id="33960.TY91_14680"/>
<dbReference type="GO" id="GO:0006814">
    <property type="term" value="P:sodium ion transport"/>
    <property type="evidence" value="ECO:0007669"/>
    <property type="project" value="InterPro"/>
</dbReference>